<gene>
    <name evidence="11" type="ORF">AFR_32665</name>
</gene>
<dbReference type="GO" id="GO:0016301">
    <property type="term" value="F:kinase activity"/>
    <property type="evidence" value="ECO:0007669"/>
    <property type="project" value="UniProtKB-KW"/>
</dbReference>
<keyword evidence="7" id="KW-0443">Lipid metabolism</keyword>
<protein>
    <recommendedName>
        <fullName evidence="10">DAGKc domain-containing protein</fullName>
    </recommendedName>
</protein>
<evidence type="ECO:0000259" key="10">
    <source>
        <dbReference type="PROSITE" id="PS50146"/>
    </source>
</evidence>
<dbReference type="PROSITE" id="PS50146">
    <property type="entry name" value="DAGK"/>
    <property type="match status" value="1"/>
</dbReference>
<dbReference type="Pfam" id="PF00781">
    <property type="entry name" value="DAGK_cat"/>
    <property type="match status" value="1"/>
</dbReference>
<dbReference type="Gene3D" id="3.40.50.10330">
    <property type="entry name" value="Probable inorganic polyphosphate/atp-NAD kinase, domain 1"/>
    <property type="match status" value="1"/>
</dbReference>
<dbReference type="eggNOG" id="COG1597">
    <property type="taxonomic scope" value="Bacteria"/>
</dbReference>
<evidence type="ECO:0000256" key="5">
    <source>
        <dbReference type="ARBA" id="ARBA00022777"/>
    </source>
</evidence>
<dbReference type="STRING" id="1246995.AFR_32665"/>
<reference evidence="11 12" key="1">
    <citation type="journal article" date="2014" name="J. Biotechnol.">
        <title>Complete genome sequence of the actinobacterium Actinoplanes friuliensis HAG 010964, producer of the lipopeptide antibiotic friulimycin.</title>
        <authorList>
            <person name="Ruckert C."/>
            <person name="Szczepanowski R."/>
            <person name="Albersmeier A."/>
            <person name="Goesmann A."/>
            <person name="Fischer N."/>
            <person name="Steinkamper A."/>
            <person name="Puhler A."/>
            <person name="Biener R."/>
            <person name="Schwartz D."/>
            <person name="Kalinowski J."/>
        </authorList>
    </citation>
    <scope>NUCLEOTIDE SEQUENCE [LARGE SCALE GENOMIC DNA]</scope>
    <source>
        <strain evidence="11 12">DSM 7358</strain>
    </source>
</reference>
<keyword evidence="4" id="KW-0547">Nucleotide-binding</keyword>
<dbReference type="PATRIC" id="fig|1246995.3.peg.6610"/>
<feature type="region of interest" description="Disordered" evidence="9">
    <location>
        <begin position="290"/>
        <end position="314"/>
    </location>
</feature>
<evidence type="ECO:0000256" key="7">
    <source>
        <dbReference type="ARBA" id="ARBA00023209"/>
    </source>
</evidence>
<accession>U5WA34</accession>
<keyword evidence="3" id="KW-0808">Transferase</keyword>
<dbReference type="PANTHER" id="PTHR12358:SF106">
    <property type="entry name" value="LIPID KINASE YEGS"/>
    <property type="match status" value="1"/>
</dbReference>
<dbReference type="EMBL" id="CP006272">
    <property type="protein sequence ID" value="AGZ44791.1"/>
    <property type="molecule type" value="Genomic_DNA"/>
</dbReference>
<dbReference type="InterPro" id="IPR001206">
    <property type="entry name" value="Diacylglycerol_kinase_cat_dom"/>
</dbReference>
<sequence>MNPVKVTDLDLLRRTIVEGLATAGWPEPMWFETTPEDSGRGQATKAVEEGAELVFVSGGDGTVMAVVTALAGTDVALAVLPAGTGNLLATNLGLTSDAATGVEVALEGGRRRIDVGTVGDQCFAVMAGMGFDAEMLEGTNETAKKHLGWIAYIGGAAKALRRPSMGVVISLDGKPALRRRPRSVIVGNVGRLQGGVRLLSEADPADGKLDVAILSPRSLANWASLGWAVVRRKERVPRMETYTAERVEIRAARPQPRQLDGDLIDPGKSMSIGVRHKALLLCVPQPDSDPDLAYDSSAAEKAAEGVRAAANDAE</sequence>
<keyword evidence="5" id="KW-0418">Kinase</keyword>
<dbReference type="InterPro" id="IPR045540">
    <property type="entry name" value="YegS/DAGK_C"/>
</dbReference>
<dbReference type="SUPFAM" id="SSF111331">
    <property type="entry name" value="NAD kinase/diacylglycerol kinase-like"/>
    <property type="match status" value="1"/>
</dbReference>
<keyword evidence="7" id="KW-0444">Lipid biosynthesis</keyword>
<evidence type="ECO:0000256" key="6">
    <source>
        <dbReference type="ARBA" id="ARBA00022840"/>
    </source>
</evidence>
<dbReference type="GO" id="GO:0008654">
    <property type="term" value="P:phospholipid biosynthetic process"/>
    <property type="evidence" value="ECO:0007669"/>
    <property type="project" value="UniProtKB-KW"/>
</dbReference>
<dbReference type="AlphaFoldDB" id="U5WA34"/>
<organism evidence="11 12">
    <name type="scientific">Actinoplanes friuliensis DSM 7358</name>
    <dbReference type="NCBI Taxonomy" id="1246995"/>
    <lineage>
        <taxon>Bacteria</taxon>
        <taxon>Bacillati</taxon>
        <taxon>Actinomycetota</taxon>
        <taxon>Actinomycetes</taxon>
        <taxon>Micromonosporales</taxon>
        <taxon>Micromonosporaceae</taxon>
        <taxon>Actinoplanes</taxon>
    </lineage>
</organism>
<dbReference type="Pfam" id="PF19279">
    <property type="entry name" value="YegS_C"/>
    <property type="match status" value="1"/>
</dbReference>
<dbReference type="InterPro" id="IPR017438">
    <property type="entry name" value="ATP-NAD_kinase_N"/>
</dbReference>
<dbReference type="HOGENOM" id="CLU_045532_2_2_11"/>
<proteinExistence type="inferred from homology"/>
<evidence type="ECO:0000313" key="12">
    <source>
        <dbReference type="Proteomes" id="UP000017746"/>
    </source>
</evidence>
<feature type="compositionally biased region" description="Low complexity" evidence="9">
    <location>
        <begin position="305"/>
        <end position="314"/>
    </location>
</feature>
<evidence type="ECO:0000256" key="3">
    <source>
        <dbReference type="ARBA" id="ARBA00022679"/>
    </source>
</evidence>
<dbReference type="Gene3D" id="2.60.200.40">
    <property type="match status" value="1"/>
</dbReference>
<evidence type="ECO:0000256" key="2">
    <source>
        <dbReference type="ARBA" id="ARBA00005983"/>
    </source>
</evidence>
<dbReference type="Proteomes" id="UP000017746">
    <property type="component" value="Chromosome"/>
</dbReference>
<evidence type="ECO:0000313" key="11">
    <source>
        <dbReference type="EMBL" id="AGZ44791.1"/>
    </source>
</evidence>
<keyword evidence="12" id="KW-1185">Reference proteome</keyword>
<keyword evidence="6" id="KW-0067">ATP-binding</keyword>
<evidence type="ECO:0000256" key="4">
    <source>
        <dbReference type="ARBA" id="ARBA00022741"/>
    </source>
</evidence>
<evidence type="ECO:0000256" key="1">
    <source>
        <dbReference type="ARBA" id="ARBA00001946"/>
    </source>
</evidence>
<keyword evidence="7" id="KW-0594">Phospholipid biosynthesis</keyword>
<dbReference type="GO" id="GO:0005524">
    <property type="term" value="F:ATP binding"/>
    <property type="evidence" value="ECO:0007669"/>
    <property type="project" value="UniProtKB-KW"/>
</dbReference>
<dbReference type="KEGG" id="afs:AFR_32665"/>
<evidence type="ECO:0000256" key="8">
    <source>
        <dbReference type="ARBA" id="ARBA00023264"/>
    </source>
</evidence>
<evidence type="ECO:0000256" key="9">
    <source>
        <dbReference type="SAM" id="MobiDB-lite"/>
    </source>
</evidence>
<dbReference type="InterPro" id="IPR050187">
    <property type="entry name" value="Lipid_Phosphate_FormReg"/>
</dbReference>
<comment type="similarity">
    <text evidence="2">Belongs to the diacylglycerol/lipid kinase family.</text>
</comment>
<dbReference type="GO" id="GO:0005886">
    <property type="term" value="C:plasma membrane"/>
    <property type="evidence" value="ECO:0007669"/>
    <property type="project" value="TreeGrafter"/>
</dbReference>
<comment type="cofactor">
    <cofactor evidence="1">
        <name>Mg(2+)</name>
        <dbReference type="ChEBI" id="CHEBI:18420"/>
    </cofactor>
</comment>
<dbReference type="InterPro" id="IPR016064">
    <property type="entry name" value="NAD/diacylglycerol_kinase_sf"/>
</dbReference>
<dbReference type="PANTHER" id="PTHR12358">
    <property type="entry name" value="SPHINGOSINE KINASE"/>
    <property type="match status" value="1"/>
</dbReference>
<name>U5WA34_9ACTN</name>
<keyword evidence="8" id="KW-1208">Phospholipid metabolism</keyword>
<feature type="domain" description="DAGKc" evidence="10">
    <location>
        <begin position="1"/>
        <end position="122"/>
    </location>
</feature>